<dbReference type="RefSeq" id="WP_063341383.1">
    <property type="nucleotide sequence ID" value="NZ_LUKJ01000003.1"/>
</dbReference>
<sequence>MNDEEMAREIAKSAQAFSEPIDFDKLIKDGLLIKEGRSFYVPDFNALPEKVSKRIKETASTKDGLRVTFHKESKALKKIAEQLSGYLE</sequence>
<gene>
    <name evidence="1" type="ORF">A1D17_08505</name>
</gene>
<reference evidence="2" key="1">
    <citation type="submission" date="2016-03" db="EMBL/GenBank/DDBJ databases">
        <authorList>
            <person name="Ray J."/>
            <person name="Price M."/>
            <person name="Deutschbauer A."/>
        </authorList>
    </citation>
    <scope>NUCLEOTIDE SEQUENCE [LARGE SCALE GENOMIC DNA]</scope>
    <source>
        <strain evidence="2">FW300-N1B4</strain>
    </source>
</reference>
<dbReference type="EMBL" id="LUKJ01000003">
    <property type="protein sequence ID" value="KZN16195.1"/>
    <property type="molecule type" value="Genomic_DNA"/>
</dbReference>
<dbReference type="AlphaFoldDB" id="A0A166MTK4"/>
<comment type="caution">
    <text evidence="1">The sequence shown here is derived from an EMBL/GenBank/DDBJ whole genome shotgun (WGS) entry which is preliminary data.</text>
</comment>
<protein>
    <submittedName>
        <fullName evidence="1">Uncharacterized protein</fullName>
    </submittedName>
</protein>
<accession>A0A166MTK4</accession>
<dbReference type="Proteomes" id="UP000076489">
    <property type="component" value="Unassembled WGS sequence"/>
</dbReference>
<evidence type="ECO:0000313" key="2">
    <source>
        <dbReference type="Proteomes" id="UP000076489"/>
    </source>
</evidence>
<reference evidence="1 2" key="2">
    <citation type="journal article" date="2018" name="Nature">
        <title>Mutant phenotypes for thousands of bacterial genes of unknown function.</title>
        <authorList>
            <person name="Price M.N."/>
            <person name="Wetmore K.M."/>
            <person name="Waters R.J."/>
            <person name="Callaghan M."/>
            <person name="Ray J."/>
            <person name="Liu H."/>
            <person name="Kuehl J.V."/>
            <person name="Melnyk R.A."/>
            <person name="Lamson J.S."/>
            <person name="Suh Y."/>
            <person name="Carlson H.K."/>
            <person name="Esquivel Z."/>
            <person name="Sadeeshkumar H."/>
            <person name="Chakraborty R."/>
            <person name="Zane G.M."/>
            <person name="Rubin B.E."/>
            <person name="Wall J.D."/>
            <person name="Visel A."/>
            <person name="Bristow J."/>
            <person name="Blow M.J."/>
            <person name="Arkin A.P."/>
            <person name="Deutschbauer A.M."/>
        </authorList>
    </citation>
    <scope>NUCLEOTIDE SEQUENCE [LARGE SCALE GENOMIC DNA]</scope>
    <source>
        <strain evidence="1 2">FW300-N1B4</strain>
    </source>
</reference>
<organism evidence="1 2">
    <name type="scientific">Pseudomonas fluorescens</name>
    <dbReference type="NCBI Taxonomy" id="294"/>
    <lineage>
        <taxon>Bacteria</taxon>
        <taxon>Pseudomonadati</taxon>
        <taxon>Pseudomonadota</taxon>
        <taxon>Gammaproteobacteria</taxon>
        <taxon>Pseudomonadales</taxon>
        <taxon>Pseudomonadaceae</taxon>
        <taxon>Pseudomonas</taxon>
    </lineage>
</organism>
<dbReference type="OrthoDB" id="7107953at2"/>
<name>A0A166MTK4_PSEFL</name>
<evidence type="ECO:0000313" key="1">
    <source>
        <dbReference type="EMBL" id="KZN16195.1"/>
    </source>
</evidence>
<proteinExistence type="predicted"/>